<accession>A0A6P7TIW1</accession>
<gene>
    <name evidence="11" type="primary">LOC115223525</name>
</gene>
<keyword evidence="7" id="KW-0325">Glycoprotein</keyword>
<evidence type="ECO:0000256" key="5">
    <source>
        <dbReference type="ARBA" id="ARBA00022989"/>
    </source>
</evidence>
<comment type="similarity">
    <text evidence="2">Belongs to the TM2 family.</text>
</comment>
<dbReference type="InterPro" id="IPR050932">
    <property type="entry name" value="TM2D1-3-like"/>
</dbReference>
<evidence type="ECO:0000259" key="9">
    <source>
        <dbReference type="Pfam" id="PF05154"/>
    </source>
</evidence>
<feature type="transmembrane region" description="Helical" evidence="8">
    <location>
        <begin position="28"/>
        <end position="47"/>
    </location>
</feature>
<dbReference type="InterPro" id="IPR007829">
    <property type="entry name" value="TM2"/>
</dbReference>
<reference evidence="11" key="1">
    <citation type="submission" date="2025-08" db="UniProtKB">
        <authorList>
            <consortium name="RefSeq"/>
        </authorList>
    </citation>
    <scope>IDENTIFICATION</scope>
</reference>
<keyword evidence="6 8" id="KW-0472">Membrane</keyword>
<evidence type="ECO:0000256" key="6">
    <source>
        <dbReference type="ARBA" id="ARBA00023136"/>
    </source>
</evidence>
<feature type="transmembrane region" description="Helical" evidence="8">
    <location>
        <begin position="172"/>
        <end position="192"/>
    </location>
</feature>
<evidence type="ECO:0000256" key="8">
    <source>
        <dbReference type="SAM" id="Phobius"/>
    </source>
</evidence>
<evidence type="ECO:0000313" key="10">
    <source>
        <dbReference type="Proteomes" id="UP000515154"/>
    </source>
</evidence>
<evidence type="ECO:0000256" key="3">
    <source>
        <dbReference type="ARBA" id="ARBA00022692"/>
    </source>
</evidence>
<organism evidence="10 11">
    <name type="scientific">Octopus sinensis</name>
    <name type="common">East Asian common octopus</name>
    <dbReference type="NCBI Taxonomy" id="2607531"/>
    <lineage>
        <taxon>Eukaryota</taxon>
        <taxon>Metazoa</taxon>
        <taxon>Spiralia</taxon>
        <taxon>Lophotrochozoa</taxon>
        <taxon>Mollusca</taxon>
        <taxon>Cephalopoda</taxon>
        <taxon>Coleoidea</taxon>
        <taxon>Octopodiformes</taxon>
        <taxon>Octopoda</taxon>
        <taxon>Incirrata</taxon>
        <taxon>Octopodidae</taxon>
        <taxon>Octopus</taxon>
    </lineage>
</organism>
<dbReference type="PANTHER" id="PTHR21016">
    <property type="entry name" value="BETA-AMYLOID BINDING PROTEIN-RELATED"/>
    <property type="match status" value="1"/>
</dbReference>
<proteinExistence type="inferred from homology"/>
<keyword evidence="5 8" id="KW-1133">Transmembrane helix</keyword>
<keyword evidence="3 8" id="KW-0812">Transmembrane</keyword>
<evidence type="ECO:0000256" key="2">
    <source>
        <dbReference type="ARBA" id="ARBA00008284"/>
    </source>
</evidence>
<feature type="transmembrane region" description="Helical" evidence="8">
    <location>
        <begin position="143"/>
        <end position="160"/>
    </location>
</feature>
<protein>
    <submittedName>
        <fullName evidence="11">TM2 domain-containing protein CG10795</fullName>
    </submittedName>
</protein>
<dbReference type="Pfam" id="PF05154">
    <property type="entry name" value="TM2"/>
    <property type="match status" value="1"/>
</dbReference>
<dbReference type="AlphaFoldDB" id="A0A6P7TIW1"/>
<dbReference type="RefSeq" id="XP_029650015.2">
    <property type="nucleotide sequence ID" value="XM_029794155.2"/>
</dbReference>
<keyword evidence="4" id="KW-0732">Signal</keyword>
<feature type="domain" description="TM2" evidence="9">
    <location>
        <begin position="137"/>
        <end position="184"/>
    </location>
</feature>
<evidence type="ECO:0000256" key="1">
    <source>
        <dbReference type="ARBA" id="ARBA00004141"/>
    </source>
</evidence>
<comment type="subcellular location">
    <subcellularLocation>
        <location evidence="1">Membrane</location>
        <topology evidence="1">Multi-pass membrane protein</topology>
    </subcellularLocation>
</comment>
<evidence type="ECO:0000256" key="7">
    <source>
        <dbReference type="ARBA" id="ARBA00023180"/>
    </source>
</evidence>
<name>A0A6P7TIW1_9MOLL</name>
<dbReference type="KEGG" id="osn:115223525"/>
<sequence>MVFCRSASVASCNGRMYRVDKLREPRQIVAGYILPVLLLIQCFSLSVEAGNTNINGKSESSSSPDFKIPLCSNLLLGQYVCDEPIIDSKTQQAKNCDQDTRTVVVTCRTAPNITCRGESKNESQKFTRHLPCKWTNGHSFETALLLSIFLGMFGVDRFYLGYPAIGLLKFSTLGFMFLGQLIDILLIATQVVKPADGSDYVIDYYGAVLTRLSMDNETYIKPPNY</sequence>
<keyword evidence="10" id="KW-1185">Reference proteome</keyword>
<evidence type="ECO:0000256" key="4">
    <source>
        <dbReference type="ARBA" id="ARBA00022729"/>
    </source>
</evidence>
<dbReference type="PANTHER" id="PTHR21016:SF1">
    <property type="entry name" value="TM2 DOMAIN-CONTAINING PROTEIN 1"/>
    <property type="match status" value="1"/>
</dbReference>
<evidence type="ECO:0000313" key="11">
    <source>
        <dbReference type="RefSeq" id="XP_029650015.2"/>
    </source>
</evidence>
<dbReference type="GO" id="GO:0016020">
    <property type="term" value="C:membrane"/>
    <property type="evidence" value="ECO:0007669"/>
    <property type="project" value="UniProtKB-SubCell"/>
</dbReference>
<dbReference type="Proteomes" id="UP000515154">
    <property type="component" value="Linkage group LG23"/>
</dbReference>